<organism evidence="2 3">
    <name type="scientific">Stegodyphus mimosarum</name>
    <name type="common">African social velvet spider</name>
    <dbReference type="NCBI Taxonomy" id="407821"/>
    <lineage>
        <taxon>Eukaryota</taxon>
        <taxon>Metazoa</taxon>
        <taxon>Ecdysozoa</taxon>
        <taxon>Arthropoda</taxon>
        <taxon>Chelicerata</taxon>
        <taxon>Arachnida</taxon>
        <taxon>Araneae</taxon>
        <taxon>Araneomorphae</taxon>
        <taxon>Entelegynae</taxon>
        <taxon>Eresoidea</taxon>
        <taxon>Eresidae</taxon>
        <taxon>Stegodyphus</taxon>
    </lineage>
</organism>
<gene>
    <name evidence="2" type="ORF">X975_20546</name>
</gene>
<proteinExistence type="predicted"/>
<name>A0A087T2S8_STEMI</name>
<feature type="region of interest" description="Disordered" evidence="1">
    <location>
        <begin position="1"/>
        <end position="25"/>
    </location>
</feature>
<dbReference type="OrthoDB" id="10262769at2759"/>
<accession>A0A087T2S8</accession>
<feature type="non-terminal residue" evidence="2">
    <location>
        <position position="136"/>
    </location>
</feature>
<feature type="region of interest" description="Disordered" evidence="1">
    <location>
        <begin position="100"/>
        <end position="136"/>
    </location>
</feature>
<dbReference type="Proteomes" id="UP000054359">
    <property type="component" value="Unassembled WGS sequence"/>
</dbReference>
<feature type="compositionally biased region" description="Low complexity" evidence="1">
    <location>
        <begin position="100"/>
        <end position="124"/>
    </location>
</feature>
<evidence type="ECO:0000313" key="3">
    <source>
        <dbReference type="Proteomes" id="UP000054359"/>
    </source>
</evidence>
<evidence type="ECO:0000313" key="2">
    <source>
        <dbReference type="EMBL" id="KFM59417.1"/>
    </source>
</evidence>
<protein>
    <submittedName>
        <fullName evidence="2">Uncharacterized protein</fullName>
    </submittedName>
</protein>
<feature type="region of interest" description="Disordered" evidence="1">
    <location>
        <begin position="40"/>
        <end position="72"/>
    </location>
</feature>
<evidence type="ECO:0000256" key="1">
    <source>
        <dbReference type="SAM" id="MobiDB-lite"/>
    </source>
</evidence>
<keyword evidence="3" id="KW-1185">Reference proteome</keyword>
<feature type="compositionally biased region" description="Basic residues" evidence="1">
    <location>
        <begin position="61"/>
        <end position="72"/>
    </location>
</feature>
<sequence>MSAVSDSSQEASNTGINSGLTPASSPNIYIKTEIPELQSSNLFSNSPNLLKPGASTEQSQKRRSSSRSIKRKKFDDELVESSLIKTSRARPQNVTFPLLSPSVSLSSPSVTPVPSVASTSQTPSDTAPLLALEKKK</sequence>
<dbReference type="EMBL" id="KK113136">
    <property type="protein sequence ID" value="KFM59417.1"/>
    <property type="molecule type" value="Genomic_DNA"/>
</dbReference>
<reference evidence="2 3" key="1">
    <citation type="submission" date="2013-11" db="EMBL/GenBank/DDBJ databases">
        <title>Genome sequencing of Stegodyphus mimosarum.</title>
        <authorList>
            <person name="Bechsgaard J."/>
        </authorList>
    </citation>
    <scope>NUCLEOTIDE SEQUENCE [LARGE SCALE GENOMIC DNA]</scope>
</reference>
<dbReference type="AlphaFoldDB" id="A0A087T2S8"/>
<feature type="compositionally biased region" description="Low complexity" evidence="1">
    <location>
        <begin position="40"/>
        <end position="50"/>
    </location>
</feature>